<dbReference type="Proteomes" id="UP000034350">
    <property type="component" value="Unassembled WGS sequence"/>
</dbReference>
<dbReference type="VEuPathDB" id="MicrosporidiaDB:AAJ76_1240006672"/>
<evidence type="ECO:0000313" key="2">
    <source>
        <dbReference type="Proteomes" id="UP000034350"/>
    </source>
</evidence>
<gene>
    <name evidence="1" type="ORF">AAJ76_1240006672</name>
</gene>
<dbReference type="GeneID" id="36318802"/>
<keyword evidence="2" id="KW-1185">Reference proteome</keyword>
<reference evidence="1 2" key="1">
    <citation type="journal article" date="2015" name="Environ. Microbiol.">
        <title>Genome analyses suggest the presence of polyploidy and recent human-driven expansions in eight global populations of the honeybee pathogen Nosema ceranae.</title>
        <authorList>
            <person name="Pelin A."/>
            <person name="Selman M."/>
            <person name="Aris-Brosou S."/>
            <person name="Farinelli L."/>
            <person name="Corradi N."/>
        </authorList>
    </citation>
    <scope>NUCLEOTIDE SEQUENCE [LARGE SCALE GENOMIC DNA]</scope>
    <source>
        <strain evidence="1 2">PA08 1199</strain>
    </source>
</reference>
<proteinExistence type="predicted"/>
<dbReference type="RefSeq" id="XP_024329816.1">
    <property type="nucleotide sequence ID" value="XM_024473903.1"/>
</dbReference>
<name>A0A0F9Z801_9MICR</name>
<dbReference type="EMBL" id="JPQZ01000124">
    <property type="protein sequence ID" value="KKO74074.1"/>
    <property type="molecule type" value="Genomic_DNA"/>
</dbReference>
<protein>
    <submittedName>
        <fullName evidence="1">Uncharacterized protein</fullName>
    </submittedName>
</protein>
<comment type="caution">
    <text evidence="1">The sequence shown here is derived from an EMBL/GenBank/DDBJ whole genome shotgun (WGS) entry which is preliminary data.</text>
</comment>
<dbReference type="AlphaFoldDB" id="A0A0F9Z801"/>
<organism evidence="1 2">
    <name type="scientific">Vairimorpha ceranae</name>
    <dbReference type="NCBI Taxonomy" id="40302"/>
    <lineage>
        <taxon>Eukaryota</taxon>
        <taxon>Fungi</taxon>
        <taxon>Fungi incertae sedis</taxon>
        <taxon>Microsporidia</taxon>
        <taxon>Nosematidae</taxon>
        <taxon>Vairimorpha</taxon>
    </lineage>
</organism>
<accession>A0A0F9Z801</accession>
<evidence type="ECO:0000313" key="1">
    <source>
        <dbReference type="EMBL" id="KKO74074.1"/>
    </source>
</evidence>
<sequence length="46" mass="5496">MCRIRKSFNTIRCKYWIMDKTFYVAQTDFKQLYVIQSNVLTINAGS</sequence>